<evidence type="ECO:0000259" key="7">
    <source>
        <dbReference type="Pfam" id="PF12698"/>
    </source>
</evidence>
<dbReference type="SUPFAM" id="SSF53850">
    <property type="entry name" value="Periplasmic binding protein-like II"/>
    <property type="match status" value="1"/>
</dbReference>
<feature type="transmembrane region" description="Helical" evidence="6">
    <location>
        <begin position="21"/>
        <end position="43"/>
    </location>
</feature>
<protein>
    <submittedName>
        <fullName evidence="8">ABC transporter permease</fullName>
    </submittedName>
</protein>
<gene>
    <name evidence="8" type="ORF">JMN32_10805</name>
</gene>
<dbReference type="Gene3D" id="3.40.190.10">
    <property type="entry name" value="Periplasmic binding protein-like II"/>
    <property type="match status" value="1"/>
</dbReference>
<organism evidence="8 9">
    <name type="scientific">Fulvivirga marina</name>
    <dbReference type="NCBI Taxonomy" id="2494733"/>
    <lineage>
        <taxon>Bacteria</taxon>
        <taxon>Pseudomonadati</taxon>
        <taxon>Bacteroidota</taxon>
        <taxon>Cytophagia</taxon>
        <taxon>Cytophagales</taxon>
        <taxon>Fulvivirgaceae</taxon>
        <taxon>Fulvivirga</taxon>
    </lineage>
</organism>
<comment type="subcellular location">
    <subcellularLocation>
        <location evidence="1">Cell membrane</location>
        <topology evidence="1">Multi-pass membrane protein</topology>
    </subcellularLocation>
</comment>
<reference evidence="8" key="1">
    <citation type="submission" date="2021-01" db="EMBL/GenBank/DDBJ databases">
        <title>Fulvivirga kasyanovii gen. nov., sp nov., a novel member of the phylum Bacteroidetes isolated from seawater in a mussel farm.</title>
        <authorList>
            <person name="Zhao L.-H."/>
            <person name="Wang Z.-J."/>
        </authorList>
    </citation>
    <scope>NUCLEOTIDE SEQUENCE</scope>
    <source>
        <strain evidence="8">29W222</strain>
    </source>
</reference>
<feature type="transmembrane region" description="Helical" evidence="6">
    <location>
        <begin position="290"/>
        <end position="313"/>
    </location>
</feature>
<dbReference type="EMBL" id="JAEUGD010000042">
    <property type="protein sequence ID" value="MBL6446803.1"/>
    <property type="molecule type" value="Genomic_DNA"/>
</dbReference>
<feature type="domain" description="ABC-2 type transporter transmembrane" evidence="7">
    <location>
        <begin position="19"/>
        <end position="397"/>
    </location>
</feature>
<keyword evidence="5 6" id="KW-0472">Membrane</keyword>
<dbReference type="RefSeq" id="WP_202856348.1">
    <property type="nucleotide sequence ID" value="NZ_JAEUGD010000042.1"/>
</dbReference>
<keyword evidence="2" id="KW-1003">Cell membrane</keyword>
<evidence type="ECO:0000256" key="6">
    <source>
        <dbReference type="SAM" id="Phobius"/>
    </source>
</evidence>
<feature type="transmembrane region" description="Helical" evidence="6">
    <location>
        <begin position="228"/>
        <end position="249"/>
    </location>
</feature>
<evidence type="ECO:0000313" key="8">
    <source>
        <dbReference type="EMBL" id="MBL6446803.1"/>
    </source>
</evidence>
<dbReference type="Proteomes" id="UP000614216">
    <property type="component" value="Unassembled WGS sequence"/>
</dbReference>
<dbReference type="AlphaFoldDB" id="A0A937FXF9"/>
<accession>A0A937FXF9</accession>
<dbReference type="PANTHER" id="PTHR30294">
    <property type="entry name" value="MEMBRANE COMPONENT OF ABC TRANSPORTER YHHJ-RELATED"/>
    <property type="match status" value="1"/>
</dbReference>
<evidence type="ECO:0000256" key="5">
    <source>
        <dbReference type="ARBA" id="ARBA00023136"/>
    </source>
</evidence>
<name>A0A937FXF9_9BACT</name>
<dbReference type="InterPro" id="IPR013525">
    <property type="entry name" value="ABC2_TM"/>
</dbReference>
<evidence type="ECO:0000256" key="3">
    <source>
        <dbReference type="ARBA" id="ARBA00022692"/>
    </source>
</evidence>
<feature type="transmembrane region" description="Helical" evidence="6">
    <location>
        <begin position="351"/>
        <end position="372"/>
    </location>
</feature>
<feature type="transmembrane region" description="Helical" evidence="6">
    <location>
        <begin position="175"/>
        <end position="194"/>
    </location>
</feature>
<keyword evidence="4 6" id="KW-1133">Transmembrane helix</keyword>
<evidence type="ECO:0000313" key="9">
    <source>
        <dbReference type="Proteomes" id="UP000614216"/>
    </source>
</evidence>
<dbReference type="PANTHER" id="PTHR30294:SF29">
    <property type="entry name" value="MULTIDRUG ABC TRANSPORTER PERMEASE YBHS-RELATED"/>
    <property type="match status" value="1"/>
</dbReference>
<proteinExistence type="predicted"/>
<comment type="caution">
    <text evidence="8">The sequence shown here is derived from an EMBL/GenBank/DDBJ whole genome shotgun (WGS) entry which is preliminary data.</text>
</comment>
<evidence type="ECO:0000256" key="4">
    <source>
        <dbReference type="ARBA" id="ARBA00022989"/>
    </source>
</evidence>
<dbReference type="GO" id="GO:0140359">
    <property type="term" value="F:ABC-type transporter activity"/>
    <property type="evidence" value="ECO:0007669"/>
    <property type="project" value="InterPro"/>
</dbReference>
<keyword evidence="3 6" id="KW-0812">Transmembrane</keyword>
<dbReference type="Pfam" id="PF12698">
    <property type="entry name" value="ABC2_membrane_3"/>
    <property type="match status" value="1"/>
</dbReference>
<feature type="transmembrane region" description="Helical" evidence="6">
    <location>
        <begin position="325"/>
        <end position="345"/>
    </location>
</feature>
<evidence type="ECO:0000256" key="2">
    <source>
        <dbReference type="ARBA" id="ARBA00022475"/>
    </source>
</evidence>
<feature type="transmembrane region" description="Helical" evidence="6">
    <location>
        <begin position="379"/>
        <end position="398"/>
    </location>
</feature>
<evidence type="ECO:0000256" key="1">
    <source>
        <dbReference type="ARBA" id="ARBA00004651"/>
    </source>
</evidence>
<dbReference type="InterPro" id="IPR051449">
    <property type="entry name" value="ABC-2_transporter_component"/>
</dbReference>
<dbReference type="GO" id="GO:0005886">
    <property type="term" value="C:plasma membrane"/>
    <property type="evidence" value="ECO:0007669"/>
    <property type="project" value="UniProtKB-SubCell"/>
</dbReference>
<sequence>MNKTFLIIQREFLSRVKKKSFLIATILVPLIFPALIGGIGYVMKKESENANAQVIHVLDQQGSFNFENTDKYEFVKVTGDLETAKTAFAESEDYGLLYIPEFNIESPKGFVLYAKSNPSFSTIGDIENEIEDAIKDDKLQVYNIDKEVLDKLKTKVDLRSVNIAEGEEKESDAGISFAIGYFTGFLIYIFMFAYGGQVMQGVIEEKSSKIVEVIISTVKPFQLMLGKILGVASVGLFQVLIWVVLIAILSTTVLGLLGLEIPHEAAIQGADVETSEKFLRLLANIPFTKIILTFIFYFIGGYMLYGALFAAAGSAVDSPSEAQQFMFPIMIPLIAGIIGMQSIITNPDGNVSFWLSIIPFTSPIAMMGRIGFGVPAWELALSMVLLVLGFIFTTWMAGRIYRVGILMHGVKVNYKTLAKWFMMKN</sequence>
<keyword evidence="9" id="KW-1185">Reference proteome</keyword>